<comment type="catalytic activity">
    <reaction evidence="14">
        <text>(9Z)-octadecenoyl-CoA + H2O = (9Z)-octadecenoate + CoA + H(+)</text>
        <dbReference type="Rhea" id="RHEA:40139"/>
        <dbReference type="ChEBI" id="CHEBI:15377"/>
        <dbReference type="ChEBI" id="CHEBI:15378"/>
        <dbReference type="ChEBI" id="CHEBI:30823"/>
        <dbReference type="ChEBI" id="CHEBI:57287"/>
        <dbReference type="ChEBI" id="CHEBI:57387"/>
    </reaction>
    <physiologicalReaction direction="left-to-right" evidence="14">
        <dbReference type="Rhea" id="RHEA:40140"/>
    </physiologicalReaction>
</comment>
<organism evidence="25 26">
    <name type="scientific">Litorivivens lipolytica</name>
    <dbReference type="NCBI Taxonomy" id="1524264"/>
    <lineage>
        <taxon>Bacteria</taxon>
        <taxon>Pseudomonadati</taxon>
        <taxon>Pseudomonadota</taxon>
        <taxon>Gammaproteobacteria</taxon>
        <taxon>Litorivivens</taxon>
    </lineage>
</organism>
<dbReference type="GO" id="GO:0016790">
    <property type="term" value="F:thiolester hydrolase activity"/>
    <property type="evidence" value="ECO:0007669"/>
    <property type="project" value="UniProtKB-ARBA"/>
</dbReference>
<keyword evidence="11" id="KW-0472">Membrane</keyword>
<protein>
    <recommendedName>
        <fullName evidence="17">Acyl-coenzyme A thioesterase THEM4</fullName>
        <ecNumber evidence="16">3.1.2.2</ecNumber>
    </recommendedName>
    <alternativeName>
        <fullName evidence="18">Thioesterase superfamily member 4</fullName>
    </alternativeName>
</protein>
<comment type="catalytic activity">
    <reaction evidence="13">
        <text>(5Z,8Z,11Z,14Z)-eicosatetraenoyl-CoA + H2O = (5Z,8Z,11Z,14Z)-eicosatetraenoate + CoA + H(+)</text>
        <dbReference type="Rhea" id="RHEA:40151"/>
        <dbReference type="ChEBI" id="CHEBI:15377"/>
        <dbReference type="ChEBI" id="CHEBI:15378"/>
        <dbReference type="ChEBI" id="CHEBI:32395"/>
        <dbReference type="ChEBI" id="CHEBI:57287"/>
        <dbReference type="ChEBI" id="CHEBI:57368"/>
    </reaction>
    <physiologicalReaction direction="left-to-right" evidence="13">
        <dbReference type="Rhea" id="RHEA:40152"/>
    </physiologicalReaction>
</comment>
<dbReference type="Gene3D" id="3.10.129.10">
    <property type="entry name" value="Hotdog Thioesterase"/>
    <property type="match status" value="1"/>
</dbReference>
<keyword evidence="7" id="KW-0378">Hydrolase</keyword>
<gene>
    <name evidence="25" type="ORF">FHR99_000022</name>
</gene>
<dbReference type="InterPro" id="IPR006683">
    <property type="entry name" value="Thioestr_dom"/>
</dbReference>
<dbReference type="GO" id="GO:0016020">
    <property type="term" value="C:membrane"/>
    <property type="evidence" value="ECO:0007669"/>
    <property type="project" value="UniProtKB-SubCell"/>
</dbReference>
<evidence type="ECO:0000256" key="14">
    <source>
        <dbReference type="ARBA" id="ARBA00037002"/>
    </source>
</evidence>
<evidence type="ECO:0000256" key="12">
    <source>
        <dbReference type="ARBA" id="ARBA00023273"/>
    </source>
</evidence>
<dbReference type="Pfam" id="PF03061">
    <property type="entry name" value="4HBT"/>
    <property type="match status" value="1"/>
</dbReference>
<evidence type="ECO:0000256" key="20">
    <source>
        <dbReference type="ARBA" id="ARBA00047734"/>
    </source>
</evidence>
<dbReference type="SUPFAM" id="SSF54637">
    <property type="entry name" value="Thioesterase/thiol ester dehydrase-isomerase"/>
    <property type="match status" value="1"/>
</dbReference>
<comment type="subcellular location">
    <subcellularLocation>
        <location evidence="3">Cell projection</location>
        <location evidence="3">Ruffle membrane</location>
    </subcellularLocation>
    <subcellularLocation>
        <location evidence="2">Cytoplasm</location>
    </subcellularLocation>
    <subcellularLocation>
        <location evidence="1">Membrane</location>
        <topology evidence="1">Peripheral membrane protein</topology>
    </subcellularLocation>
</comment>
<evidence type="ECO:0000256" key="22">
    <source>
        <dbReference type="ARBA" id="ARBA00048074"/>
    </source>
</evidence>
<evidence type="ECO:0000256" key="9">
    <source>
        <dbReference type="ARBA" id="ARBA00022946"/>
    </source>
</evidence>
<reference evidence="25 26" key="1">
    <citation type="submission" date="2020-08" db="EMBL/GenBank/DDBJ databases">
        <title>Genomic Encyclopedia of Type Strains, Phase III (KMG-III): the genomes of soil and plant-associated and newly described type strains.</title>
        <authorList>
            <person name="Whitman W."/>
        </authorList>
    </citation>
    <scope>NUCLEOTIDE SEQUENCE [LARGE SCALE GENOMIC DNA]</scope>
    <source>
        <strain evidence="25 26">CECT 8654</strain>
    </source>
</reference>
<dbReference type="GO" id="GO:0005737">
    <property type="term" value="C:cytoplasm"/>
    <property type="evidence" value="ECO:0007669"/>
    <property type="project" value="UniProtKB-SubCell"/>
</dbReference>
<comment type="catalytic activity">
    <reaction evidence="23">
        <text>tetradecanoyl-CoA + H2O = tetradecanoate + CoA + H(+)</text>
        <dbReference type="Rhea" id="RHEA:40119"/>
        <dbReference type="ChEBI" id="CHEBI:15377"/>
        <dbReference type="ChEBI" id="CHEBI:15378"/>
        <dbReference type="ChEBI" id="CHEBI:30807"/>
        <dbReference type="ChEBI" id="CHEBI:57287"/>
        <dbReference type="ChEBI" id="CHEBI:57385"/>
    </reaction>
    <physiologicalReaction direction="left-to-right" evidence="23">
        <dbReference type="Rhea" id="RHEA:40120"/>
    </physiologicalReaction>
</comment>
<proteinExistence type="inferred from homology"/>
<dbReference type="AlphaFoldDB" id="A0A7W4W1M0"/>
<evidence type="ECO:0000256" key="5">
    <source>
        <dbReference type="ARBA" id="ARBA00022490"/>
    </source>
</evidence>
<keyword evidence="5" id="KW-0963">Cytoplasm</keyword>
<keyword evidence="9" id="KW-0809">Transit peptide</keyword>
<dbReference type="Proteomes" id="UP000537130">
    <property type="component" value="Unassembled WGS sequence"/>
</dbReference>
<evidence type="ECO:0000256" key="6">
    <source>
        <dbReference type="ARBA" id="ARBA00022703"/>
    </source>
</evidence>
<evidence type="ECO:0000256" key="3">
    <source>
        <dbReference type="ARBA" id="ARBA00004632"/>
    </source>
</evidence>
<keyword evidence="4" id="KW-1003">Cell membrane</keyword>
<dbReference type="GO" id="GO:0006631">
    <property type="term" value="P:fatty acid metabolic process"/>
    <property type="evidence" value="ECO:0007669"/>
    <property type="project" value="UniProtKB-KW"/>
</dbReference>
<evidence type="ECO:0000256" key="10">
    <source>
        <dbReference type="ARBA" id="ARBA00023098"/>
    </source>
</evidence>
<keyword evidence="26" id="KW-1185">Reference proteome</keyword>
<keyword evidence="10" id="KW-0443">Lipid metabolism</keyword>
<dbReference type="PANTHER" id="PTHR12418:SF19">
    <property type="entry name" value="ACYL-COENZYME A THIOESTERASE THEM4"/>
    <property type="match status" value="1"/>
</dbReference>
<evidence type="ECO:0000256" key="4">
    <source>
        <dbReference type="ARBA" id="ARBA00022475"/>
    </source>
</evidence>
<dbReference type="EC" id="3.1.2.2" evidence="16"/>
<evidence type="ECO:0000256" key="18">
    <source>
        <dbReference type="ARBA" id="ARBA00043210"/>
    </source>
</evidence>
<evidence type="ECO:0000256" key="17">
    <source>
        <dbReference type="ARBA" id="ARBA00040123"/>
    </source>
</evidence>
<comment type="similarity">
    <text evidence="15">Belongs to the THEM4/THEM5 thioesterase family.</text>
</comment>
<accession>A0A7W4W1M0</accession>
<evidence type="ECO:0000256" key="23">
    <source>
        <dbReference type="ARBA" id="ARBA00048180"/>
    </source>
</evidence>
<evidence type="ECO:0000256" key="13">
    <source>
        <dbReference type="ARBA" id="ARBA00035852"/>
    </source>
</evidence>
<evidence type="ECO:0000259" key="24">
    <source>
        <dbReference type="Pfam" id="PF03061"/>
    </source>
</evidence>
<name>A0A7W4W1M0_9GAMM</name>
<evidence type="ECO:0000256" key="2">
    <source>
        <dbReference type="ARBA" id="ARBA00004496"/>
    </source>
</evidence>
<keyword evidence="6" id="KW-0053">Apoptosis</keyword>
<evidence type="ECO:0000256" key="16">
    <source>
        <dbReference type="ARBA" id="ARBA00038848"/>
    </source>
</evidence>
<dbReference type="CDD" id="cd03443">
    <property type="entry name" value="PaaI_thioesterase"/>
    <property type="match status" value="1"/>
</dbReference>
<comment type="catalytic activity">
    <reaction evidence="20">
        <text>hexadecanoyl-CoA + H2O = hexadecanoate + CoA + H(+)</text>
        <dbReference type="Rhea" id="RHEA:16645"/>
        <dbReference type="ChEBI" id="CHEBI:7896"/>
        <dbReference type="ChEBI" id="CHEBI:15377"/>
        <dbReference type="ChEBI" id="CHEBI:15378"/>
        <dbReference type="ChEBI" id="CHEBI:57287"/>
        <dbReference type="ChEBI" id="CHEBI:57379"/>
        <dbReference type="EC" id="3.1.2.2"/>
    </reaction>
    <physiologicalReaction direction="left-to-right" evidence="20">
        <dbReference type="Rhea" id="RHEA:16646"/>
    </physiologicalReaction>
</comment>
<comment type="caution">
    <text evidence="25">The sequence shown here is derived from an EMBL/GenBank/DDBJ whole genome shotgun (WGS) entry which is preliminary data.</text>
</comment>
<evidence type="ECO:0000256" key="19">
    <source>
        <dbReference type="ARBA" id="ARBA00047588"/>
    </source>
</evidence>
<evidence type="ECO:0000256" key="11">
    <source>
        <dbReference type="ARBA" id="ARBA00023136"/>
    </source>
</evidence>
<keyword evidence="12" id="KW-0966">Cell projection</keyword>
<dbReference type="RefSeq" id="WP_183408514.1">
    <property type="nucleotide sequence ID" value="NZ_JACHWY010000001.1"/>
</dbReference>
<evidence type="ECO:0000256" key="1">
    <source>
        <dbReference type="ARBA" id="ARBA00004170"/>
    </source>
</evidence>
<evidence type="ECO:0000256" key="8">
    <source>
        <dbReference type="ARBA" id="ARBA00022832"/>
    </source>
</evidence>
<evidence type="ECO:0000313" key="26">
    <source>
        <dbReference type="Proteomes" id="UP000537130"/>
    </source>
</evidence>
<feature type="domain" description="Thioesterase" evidence="24">
    <location>
        <begin position="128"/>
        <end position="195"/>
    </location>
</feature>
<sequence length="228" mass="25216">MLEDLHNPFLPLDERTPATPLWEAKRELAQAVRDYTEALMTSAATPKQMADMSQWLREATAQLEQSPRIYGRNGYTEAGEGTFGEVFQEVGPLCGHSNPIAPPLEMWAEGDTAYARVNMGWRYEGPPGCVHGGFVAALFDEFLGMAQFMGGHPGMTGTLSIKYRRPTPLNVPLELSAWIERSEGRKTFVKGKLEANGVVTAECEGIFIRPTQPVTELRDAVMKEQPEG</sequence>
<dbReference type="EMBL" id="JACHWY010000001">
    <property type="protein sequence ID" value="MBB3045786.1"/>
    <property type="molecule type" value="Genomic_DNA"/>
</dbReference>
<comment type="catalytic activity">
    <reaction evidence="22">
        <text>dodecanoyl-CoA + H2O = dodecanoate + CoA + H(+)</text>
        <dbReference type="Rhea" id="RHEA:30135"/>
        <dbReference type="ChEBI" id="CHEBI:15377"/>
        <dbReference type="ChEBI" id="CHEBI:15378"/>
        <dbReference type="ChEBI" id="CHEBI:18262"/>
        <dbReference type="ChEBI" id="CHEBI:57287"/>
        <dbReference type="ChEBI" id="CHEBI:57375"/>
    </reaction>
    <physiologicalReaction direction="left-to-right" evidence="22">
        <dbReference type="Rhea" id="RHEA:30136"/>
    </physiologicalReaction>
</comment>
<dbReference type="PANTHER" id="PTHR12418">
    <property type="entry name" value="ACYL-COENZYME A THIOESTERASE THEM4"/>
    <property type="match status" value="1"/>
</dbReference>
<comment type="catalytic activity">
    <reaction evidence="19">
        <text>octanoyl-CoA + H2O = octanoate + CoA + H(+)</text>
        <dbReference type="Rhea" id="RHEA:30143"/>
        <dbReference type="ChEBI" id="CHEBI:15377"/>
        <dbReference type="ChEBI" id="CHEBI:15378"/>
        <dbReference type="ChEBI" id="CHEBI:25646"/>
        <dbReference type="ChEBI" id="CHEBI:57287"/>
        <dbReference type="ChEBI" id="CHEBI:57386"/>
    </reaction>
    <physiologicalReaction direction="left-to-right" evidence="19">
        <dbReference type="Rhea" id="RHEA:30144"/>
    </physiologicalReaction>
</comment>
<evidence type="ECO:0000313" key="25">
    <source>
        <dbReference type="EMBL" id="MBB3045786.1"/>
    </source>
</evidence>
<evidence type="ECO:0000256" key="15">
    <source>
        <dbReference type="ARBA" id="ARBA00038456"/>
    </source>
</evidence>
<dbReference type="InterPro" id="IPR029069">
    <property type="entry name" value="HotDog_dom_sf"/>
</dbReference>
<evidence type="ECO:0000256" key="21">
    <source>
        <dbReference type="ARBA" id="ARBA00047969"/>
    </source>
</evidence>
<keyword evidence="8" id="KW-0276">Fatty acid metabolism</keyword>
<comment type="catalytic activity">
    <reaction evidence="21">
        <text>decanoyl-CoA + H2O = decanoate + CoA + H(+)</text>
        <dbReference type="Rhea" id="RHEA:40059"/>
        <dbReference type="ChEBI" id="CHEBI:15377"/>
        <dbReference type="ChEBI" id="CHEBI:15378"/>
        <dbReference type="ChEBI" id="CHEBI:27689"/>
        <dbReference type="ChEBI" id="CHEBI:57287"/>
        <dbReference type="ChEBI" id="CHEBI:61430"/>
    </reaction>
    <physiologicalReaction direction="left-to-right" evidence="21">
        <dbReference type="Rhea" id="RHEA:40060"/>
    </physiologicalReaction>
</comment>
<dbReference type="InterPro" id="IPR052365">
    <property type="entry name" value="THEM4/THEM5_acyl-CoA_thioest"/>
</dbReference>
<evidence type="ECO:0000256" key="7">
    <source>
        <dbReference type="ARBA" id="ARBA00022801"/>
    </source>
</evidence>